<reference evidence="2 3" key="1">
    <citation type="journal article" date="2021" name="Elife">
        <title>Chloroplast acquisition without the gene transfer in kleptoplastic sea slugs, Plakobranchus ocellatus.</title>
        <authorList>
            <person name="Maeda T."/>
            <person name="Takahashi S."/>
            <person name="Yoshida T."/>
            <person name="Shimamura S."/>
            <person name="Takaki Y."/>
            <person name="Nagai Y."/>
            <person name="Toyoda A."/>
            <person name="Suzuki Y."/>
            <person name="Arimoto A."/>
            <person name="Ishii H."/>
            <person name="Satoh N."/>
            <person name="Nishiyama T."/>
            <person name="Hasebe M."/>
            <person name="Maruyama T."/>
            <person name="Minagawa J."/>
            <person name="Obokata J."/>
            <person name="Shigenobu S."/>
        </authorList>
    </citation>
    <scope>NUCLEOTIDE SEQUENCE [LARGE SCALE GENOMIC DNA]</scope>
</reference>
<keyword evidence="3" id="KW-1185">Reference proteome</keyword>
<dbReference type="EMBL" id="BLXT01003727">
    <property type="protein sequence ID" value="GFO03614.1"/>
    <property type="molecule type" value="Genomic_DNA"/>
</dbReference>
<gene>
    <name evidence="2" type="ORF">PoB_003011900</name>
</gene>
<accession>A0AAV4ABI6</accession>
<organism evidence="2 3">
    <name type="scientific">Plakobranchus ocellatus</name>
    <dbReference type="NCBI Taxonomy" id="259542"/>
    <lineage>
        <taxon>Eukaryota</taxon>
        <taxon>Metazoa</taxon>
        <taxon>Spiralia</taxon>
        <taxon>Lophotrochozoa</taxon>
        <taxon>Mollusca</taxon>
        <taxon>Gastropoda</taxon>
        <taxon>Heterobranchia</taxon>
        <taxon>Euthyneura</taxon>
        <taxon>Panpulmonata</taxon>
        <taxon>Sacoglossa</taxon>
        <taxon>Placobranchoidea</taxon>
        <taxon>Plakobranchidae</taxon>
        <taxon>Plakobranchus</taxon>
    </lineage>
</organism>
<dbReference type="AlphaFoldDB" id="A0AAV4ABI6"/>
<feature type="region of interest" description="Disordered" evidence="1">
    <location>
        <begin position="87"/>
        <end position="109"/>
    </location>
</feature>
<evidence type="ECO:0000313" key="3">
    <source>
        <dbReference type="Proteomes" id="UP000735302"/>
    </source>
</evidence>
<sequence length="178" mass="19913">MNKIISRLHIHNVNGIPTPNQTPESQRNYFLTSASSDSCQHYHVVKRETHQRHFSANTVIPLLNMVPGKSPRQKKITCEVKLHEKSSNKAKRGNFRSKGMRDNGSNISSALHRTKGNQVVWIYYTIASKTISSSAQDAEETVWQTPLKPTGYLASGPPALPSTDACIFPVTSTRTNRR</sequence>
<name>A0AAV4ABI6_9GAST</name>
<evidence type="ECO:0000313" key="2">
    <source>
        <dbReference type="EMBL" id="GFO03614.1"/>
    </source>
</evidence>
<protein>
    <submittedName>
        <fullName evidence="2">Uncharacterized protein</fullName>
    </submittedName>
</protein>
<evidence type="ECO:0000256" key="1">
    <source>
        <dbReference type="SAM" id="MobiDB-lite"/>
    </source>
</evidence>
<proteinExistence type="predicted"/>
<dbReference type="Proteomes" id="UP000735302">
    <property type="component" value="Unassembled WGS sequence"/>
</dbReference>
<comment type="caution">
    <text evidence="2">The sequence shown here is derived from an EMBL/GenBank/DDBJ whole genome shotgun (WGS) entry which is preliminary data.</text>
</comment>